<reference evidence="4 7" key="2">
    <citation type="submission" date="2018-01" db="EMBL/GenBank/DDBJ databases">
        <title>Complete genome sequence of Caulobacter flavus RHGG3.</title>
        <authorList>
            <person name="Yang E."/>
        </authorList>
    </citation>
    <scope>NUCLEOTIDE SEQUENCE [LARGE SCALE GENOMIC DNA]</scope>
    <source>
        <strain evidence="4 7">RHGG3</strain>
    </source>
</reference>
<evidence type="ECO:0000259" key="1">
    <source>
        <dbReference type="Pfam" id="PF20103"/>
    </source>
</evidence>
<dbReference type="OrthoDB" id="8481515at2"/>
<dbReference type="InterPro" id="IPR056727">
    <property type="entry name" value="DUF7825"/>
</dbReference>
<dbReference type="KEGG" id="cfh:C1707_22155"/>
<accession>A0A2N5CQK9</accession>
<dbReference type="Proteomes" id="UP000234483">
    <property type="component" value="Unassembled WGS sequence"/>
</dbReference>
<gene>
    <name evidence="4" type="ORF">C1707_22155</name>
    <name evidence="5" type="ORF">CFHF_17320</name>
</gene>
<organism evidence="5 6">
    <name type="scientific">Caulobacter flavus</name>
    <dbReference type="NCBI Taxonomy" id="1679497"/>
    <lineage>
        <taxon>Bacteria</taxon>
        <taxon>Pseudomonadati</taxon>
        <taxon>Pseudomonadota</taxon>
        <taxon>Alphaproteobacteria</taxon>
        <taxon>Caulobacterales</taxon>
        <taxon>Caulobacteraceae</taxon>
        <taxon>Caulobacter</taxon>
    </lineage>
</organism>
<dbReference type="EMBL" id="CP026100">
    <property type="protein sequence ID" value="AYV48746.1"/>
    <property type="molecule type" value="Genomic_DNA"/>
</dbReference>
<name>A0A2N5CQK9_9CAUL</name>
<evidence type="ECO:0000313" key="5">
    <source>
        <dbReference type="EMBL" id="PLR10278.1"/>
    </source>
</evidence>
<dbReference type="InterPro" id="IPR056726">
    <property type="entry name" value="DUF7824"/>
</dbReference>
<dbReference type="EMBL" id="PJRQ01000038">
    <property type="protein sequence ID" value="PLR10278.1"/>
    <property type="molecule type" value="Genomic_DNA"/>
</dbReference>
<feature type="domain" description="DUF6493" evidence="1">
    <location>
        <begin position="61"/>
        <end position="326"/>
    </location>
</feature>
<evidence type="ECO:0000313" key="4">
    <source>
        <dbReference type="EMBL" id="AYV48746.1"/>
    </source>
</evidence>
<proteinExistence type="predicted"/>
<dbReference type="AlphaFoldDB" id="A0A2N5CQK9"/>
<sequence length="982" mass="107097">MAMTPETLEDLVLAPGDAWPLQQACAGLDEKARAKLSSAAQKLHRQLETSKANKGASDRLKALLASRGKEGWRFYSSSQNNKAILALFALGPLSAVKKRDAHVWSGQDVAQRIISDRRPPWMDEWLVHDLEQAITWVELPMILAWVKEGVCRKPDVEGYSRMFAAYLMRPQERGGTAPAPPISRQLLDEPSLLEDVWRLFEVETIAFNTNGWLTSGASPDYETWPQALVKLSEQGVLDRARLLRAALDGLRLDIKENQLAGFHRFYALMAPTGPEILQHQPLYIDLLCHPVGHVVKFAIDMLAKVEKLGALQTDAVLREVQGVFASAGKGNAMAALKLIERLAARDEQARPQCLVAAVEALRHVNADVQAKALSFLQANADRLDETRRASIAELEDFVAASNKPGLLALAGQAAGEPAARAAPASASGVPLQPAVEAYVPIREDIAGQAILSEETVLAPIMSVDVLIDRVLHAVEVVDGPDEIELIIDAIGRLAGSPQSPGFERRVAPLAHRIKSRGGGSNGLGAVSVGVGPALVDLVLSWAEGRLYRTEHPHSQYYTQDDAFTPMIAHLRTVAGRAARRESRQLLSAPTHRGGWIDVGVWMDRLHALAHVPGLEQAMDFRLSLLRLAPDGRAQALERAAALPAALRRFVVFALGGEAPPAKEDRKDYAVLITAARCRAPLADWTEAFAPLGLDDEWPDSLSPARYDWRSEQKVVKHDAMQWKLPQFHVRVSRAVAPAPEAKGGLIGRLAQSIQGRIATQWSELPTAASARRIEAKHFAGDLNTIWVTQWLAHLWPQNPTGAQMKGVSKLSERIDENSSNWTPGFGFLDSLFQKNRPWGEIGHLLLCMGLIGKDADVKGLAVDALIEGIEGRVFDPAIFADVMARLGEGKWGKLNRLGEALLQVVPVSALHAQAVFEALNAWLPRLDLKERSAVHVLEVLRETQALTGRPLSVSALSALREMQGAGKAAKLAKDLCRPHVAA</sequence>
<keyword evidence="7" id="KW-1185">Reference proteome</keyword>
<dbReference type="Proteomes" id="UP000281192">
    <property type="component" value="Chromosome"/>
</dbReference>
<feature type="domain" description="DUF7824" evidence="2">
    <location>
        <begin position="548"/>
        <end position="686"/>
    </location>
</feature>
<dbReference type="InterPro" id="IPR045472">
    <property type="entry name" value="DUF6493"/>
</dbReference>
<reference evidence="5 6" key="1">
    <citation type="submission" date="2017-12" db="EMBL/GenBank/DDBJ databases">
        <title>The genome sequence of Caulobacter flavus CGMCC1 15093.</title>
        <authorList>
            <person name="Gao J."/>
            <person name="Mao X."/>
            <person name="Sun J."/>
        </authorList>
    </citation>
    <scope>NUCLEOTIDE SEQUENCE [LARGE SCALE GENOMIC DNA]</scope>
    <source>
        <strain evidence="5 6">CGMCC1 15093</strain>
    </source>
</reference>
<protein>
    <submittedName>
        <fullName evidence="5">Uncharacterized protein</fullName>
    </submittedName>
</protein>
<evidence type="ECO:0000259" key="2">
    <source>
        <dbReference type="Pfam" id="PF25148"/>
    </source>
</evidence>
<dbReference type="Pfam" id="PF20103">
    <property type="entry name" value="DUF6493"/>
    <property type="match status" value="1"/>
</dbReference>
<feature type="domain" description="DUF7825" evidence="3">
    <location>
        <begin position="791"/>
        <end position="975"/>
    </location>
</feature>
<dbReference type="Pfam" id="PF25149">
    <property type="entry name" value="DUF7825"/>
    <property type="match status" value="1"/>
</dbReference>
<evidence type="ECO:0000313" key="7">
    <source>
        <dbReference type="Proteomes" id="UP000281192"/>
    </source>
</evidence>
<evidence type="ECO:0000313" key="6">
    <source>
        <dbReference type="Proteomes" id="UP000234483"/>
    </source>
</evidence>
<evidence type="ECO:0000259" key="3">
    <source>
        <dbReference type="Pfam" id="PF25149"/>
    </source>
</evidence>
<dbReference type="Pfam" id="PF25148">
    <property type="entry name" value="DUF7824"/>
    <property type="match status" value="1"/>
</dbReference>